<dbReference type="AlphaFoldDB" id="A0A9N9XLZ2"/>
<keyword evidence="2" id="KW-1133">Transmembrane helix</keyword>
<dbReference type="Gene3D" id="3.40.50.720">
    <property type="entry name" value="NAD(P)-binding Rossmann-like Domain"/>
    <property type="match status" value="1"/>
</dbReference>
<dbReference type="InterPro" id="IPR002347">
    <property type="entry name" value="SDR_fam"/>
</dbReference>
<keyword evidence="2" id="KW-0472">Membrane</keyword>
<dbReference type="PANTHER" id="PTHR43157">
    <property type="entry name" value="PHOSPHATIDYLINOSITOL-GLYCAN BIOSYNTHESIS CLASS F PROTEIN-RELATED"/>
    <property type="match status" value="1"/>
</dbReference>
<organism evidence="3 4">
    <name type="scientific">Phyllotreta striolata</name>
    <name type="common">Striped flea beetle</name>
    <name type="synonym">Crioceris striolata</name>
    <dbReference type="NCBI Taxonomy" id="444603"/>
    <lineage>
        <taxon>Eukaryota</taxon>
        <taxon>Metazoa</taxon>
        <taxon>Ecdysozoa</taxon>
        <taxon>Arthropoda</taxon>
        <taxon>Hexapoda</taxon>
        <taxon>Insecta</taxon>
        <taxon>Pterygota</taxon>
        <taxon>Neoptera</taxon>
        <taxon>Endopterygota</taxon>
        <taxon>Coleoptera</taxon>
        <taxon>Polyphaga</taxon>
        <taxon>Cucujiformia</taxon>
        <taxon>Chrysomeloidea</taxon>
        <taxon>Chrysomelidae</taxon>
        <taxon>Galerucinae</taxon>
        <taxon>Alticini</taxon>
        <taxon>Phyllotreta</taxon>
    </lineage>
</organism>
<gene>
    <name evidence="3" type="ORF">PHYEVI_LOCUS635</name>
</gene>
<evidence type="ECO:0000256" key="2">
    <source>
        <dbReference type="SAM" id="Phobius"/>
    </source>
</evidence>
<dbReference type="OrthoDB" id="191139at2759"/>
<evidence type="ECO:0000313" key="3">
    <source>
        <dbReference type="EMBL" id="CAG9854171.1"/>
    </source>
</evidence>
<dbReference type="PRINTS" id="PR00081">
    <property type="entry name" value="GDHRDH"/>
</dbReference>
<name>A0A9N9XLZ2_PHYSR</name>
<dbReference type="Proteomes" id="UP001153712">
    <property type="component" value="Chromosome 1"/>
</dbReference>
<protein>
    <submittedName>
        <fullName evidence="3">Uncharacterized protein</fullName>
    </submittedName>
</protein>
<reference evidence="3" key="1">
    <citation type="submission" date="2022-01" db="EMBL/GenBank/DDBJ databases">
        <authorList>
            <person name="King R."/>
        </authorList>
    </citation>
    <scope>NUCLEOTIDE SEQUENCE</scope>
</reference>
<evidence type="ECO:0000256" key="1">
    <source>
        <dbReference type="ARBA" id="ARBA00023002"/>
    </source>
</evidence>
<proteinExistence type="predicted"/>
<accession>A0A9N9XLZ2</accession>
<dbReference type="GO" id="GO:0016491">
    <property type="term" value="F:oxidoreductase activity"/>
    <property type="evidence" value="ECO:0007669"/>
    <property type="project" value="UniProtKB-KW"/>
</dbReference>
<dbReference type="SUPFAM" id="SSF51735">
    <property type="entry name" value="NAD(P)-binding Rossmann-fold domains"/>
    <property type="match status" value="1"/>
</dbReference>
<dbReference type="InterPro" id="IPR036291">
    <property type="entry name" value="NAD(P)-bd_dom_sf"/>
</dbReference>
<evidence type="ECO:0000313" key="4">
    <source>
        <dbReference type="Proteomes" id="UP001153712"/>
    </source>
</evidence>
<keyword evidence="1" id="KW-0560">Oxidoreductase</keyword>
<dbReference type="PANTHER" id="PTHR43157:SF31">
    <property type="entry name" value="PHOSPHATIDYLINOSITOL-GLYCAN BIOSYNTHESIS CLASS F PROTEIN"/>
    <property type="match status" value="1"/>
</dbReference>
<dbReference type="EMBL" id="OU900094">
    <property type="protein sequence ID" value="CAG9854171.1"/>
    <property type="molecule type" value="Genomic_DNA"/>
</dbReference>
<sequence>MMMSDDDFLNFPVWFSGCTIIIVVTVIAIAKSKKPLKTLLTEARYELLYNYVGSKGMLQDFMMRGSNKIELPVKSGTTALITGGTRGIGLEVIRMLLKCDINVIIGCRNLQQGELLIANFRKEGIKTGNVDLFNLDISVLDSVRTFSKKVTEKYSEIHYLINNAGIMFGPYIETRDGYESQFSTNYLGHFLLTYLLLPLLEASGKKEEKSRIVNVTSCAHVVGDINFEDINYRNNYIAGAAYAQSKMAQVLFTKYLDGIFKSDGLPIQSHCVHPGIVNTDLFNNSYIKKLAPAIPALLFKTPEKGAIPIVYACLSPKLEDKGGTYIHNCQIFEPSSSTNSEDLQKKLFDFTNKLLGISDFTGKSEKLPKVISK</sequence>
<keyword evidence="2" id="KW-0812">Transmembrane</keyword>
<keyword evidence="4" id="KW-1185">Reference proteome</keyword>
<dbReference type="Pfam" id="PF00106">
    <property type="entry name" value="adh_short"/>
    <property type="match status" value="1"/>
</dbReference>
<feature type="transmembrane region" description="Helical" evidence="2">
    <location>
        <begin position="12"/>
        <end position="30"/>
    </location>
</feature>